<accession>A0A8S5PT76</accession>
<name>A0A8S5PT76_9CAUD</name>
<protein>
    <submittedName>
        <fullName evidence="1">Uncharacterized protein</fullName>
    </submittedName>
</protein>
<sequence>MSGKDFATILELVQDKSKTYSKNVDDIIAKLRELADAEEDAANNASNRLDYE</sequence>
<organism evidence="1">
    <name type="scientific">Myoviridae sp. ctjhW4</name>
    <dbReference type="NCBI Taxonomy" id="2825162"/>
    <lineage>
        <taxon>Viruses</taxon>
        <taxon>Duplodnaviria</taxon>
        <taxon>Heunggongvirae</taxon>
        <taxon>Uroviricota</taxon>
        <taxon>Caudoviricetes</taxon>
    </lineage>
</organism>
<proteinExistence type="predicted"/>
<evidence type="ECO:0000313" key="1">
    <source>
        <dbReference type="EMBL" id="DAE09733.1"/>
    </source>
</evidence>
<reference evidence="1" key="1">
    <citation type="journal article" date="2021" name="Proc. Natl. Acad. Sci. U.S.A.">
        <title>A Catalog of Tens of Thousands of Viruses from Human Metagenomes Reveals Hidden Associations with Chronic Diseases.</title>
        <authorList>
            <person name="Tisza M.J."/>
            <person name="Buck C.B."/>
        </authorList>
    </citation>
    <scope>NUCLEOTIDE SEQUENCE</scope>
    <source>
        <strain evidence="1">CtjhW4</strain>
    </source>
</reference>
<dbReference type="EMBL" id="BK015491">
    <property type="protein sequence ID" value="DAE09733.1"/>
    <property type="molecule type" value="Genomic_DNA"/>
</dbReference>